<dbReference type="PRINTS" id="PR00032">
    <property type="entry name" value="HTHARAC"/>
</dbReference>
<evidence type="ECO:0000256" key="1">
    <source>
        <dbReference type="ARBA" id="ARBA00023015"/>
    </source>
</evidence>
<dbReference type="InterPro" id="IPR018060">
    <property type="entry name" value="HTH_AraC"/>
</dbReference>
<dbReference type="InterPro" id="IPR020449">
    <property type="entry name" value="Tscrpt_reg_AraC-type_HTH"/>
</dbReference>
<proteinExistence type="predicted"/>
<organism evidence="4 5">
    <name type="scientific">Levilactobacillus suantsaii</name>
    <dbReference type="NCBI Taxonomy" id="2292255"/>
    <lineage>
        <taxon>Bacteria</taxon>
        <taxon>Bacillati</taxon>
        <taxon>Bacillota</taxon>
        <taxon>Bacilli</taxon>
        <taxon>Lactobacillales</taxon>
        <taxon>Lactobacillaceae</taxon>
        <taxon>Levilactobacillus</taxon>
    </lineage>
</organism>
<evidence type="ECO:0000313" key="5">
    <source>
        <dbReference type="Proteomes" id="UP000290602"/>
    </source>
</evidence>
<name>A0A4V1LFP6_9LACO</name>
<protein>
    <submittedName>
        <fullName evidence="4">Helix-turn-helix domain-containing protein</fullName>
    </submittedName>
</protein>
<keyword evidence="2" id="KW-0238">DNA-binding</keyword>
<accession>A0A4V1LFP6</accession>
<keyword evidence="5" id="KW-1185">Reference proteome</keyword>
<dbReference type="Proteomes" id="UP000290602">
    <property type="component" value="Unassembled WGS sequence"/>
</dbReference>
<dbReference type="SUPFAM" id="SSF46689">
    <property type="entry name" value="Homeodomain-like"/>
    <property type="match status" value="2"/>
</dbReference>
<evidence type="ECO:0000256" key="2">
    <source>
        <dbReference type="ARBA" id="ARBA00023125"/>
    </source>
</evidence>
<dbReference type="SMART" id="SM00342">
    <property type="entry name" value="HTH_ARAC"/>
    <property type="match status" value="1"/>
</dbReference>
<evidence type="ECO:0000313" key="4">
    <source>
        <dbReference type="EMBL" id="RXI80135.1"/>
    </source>
</evidence>
<dbReference type="Pfam" id="PF12833">
    <property type="entry name" value="HTH_18"/>
    <property type="match status" value="1"/>
</dbReference>
<dbReference type="EMBL" id="QXIL01000001">
    <property type="protein sequence ID" value="RXI80135.1"/>
    <property type="molecule type" value="Genomic_DNA"/>
</dbReference>
<sequence>MFPTSTVAQLIQTTLHLDVRAYDRQAQLVVAVNNPAVTPPHRPAFPDLRTLTKCTRFTDVWQLSYFLIPQSAIVWVVGPFTTTALTSQLIASVLSRNQATISDRHQFAQFYNTLPILSQHEVQTTGTLLVNLLAHPLRIPAWQTLTTPQTAPAPAALPFKRPTTTAHHYQIEANLMATIRTGDTDKITDYFAPMTAMLDFFQNRLANRPLRSCQDMCLVSNTIDRIAARQGGVHPGDLDSLSEKFALLIERQRSIVGLKRLIVAMLTEYTQLVHDRSTAGYSPLIQRAVAAIWQHLGDSFKVASLAQWLQTSPSYLSRRFKQETTQTLTEFITAQRLASAKTYLLNTTTPITAIALLVGFSDPTTFTKRFKQVTHQTPSEYRRHPRS</sequence>
<dbReference type="RefSeq" id="WP_129031194.1">
    <property type="nucleotide sequence ID" value="NZ_CP059603.1"/>
</dbReference>
<dbReference type="AlphaFoldDB" id="A0A4V1LFP6"/>
<dbReference type="Gene3D" id="1.10.10.60">
    <property type="entry name" value="Homeodomain-like"/>
    <property type="match status" value="2"/>
</dbReference>
<gene>
    <name evidence="4" type="ORF">DXH47_00825</name>
</gene>
<keyword evidence="3" id="KW-0804">Transcription</keyword>
<keyword evidence="1" id="KW-0805">Transcription regulation</keyword>
<dbReference type="PANTHER" id="PTHR43280:SF2">
    <property type="entry name" value="HTH-TYPE TRANSCRIPTIONAL REGULATOR EXSA"/>
    <property type="match status" value="1"/>
</dbReference>
<dbReference type="PROSITE" id="PS01124">
    <property type="entry name" value="HTH_ARAC_FAMILY_2"/>
    <property type="match status" value="1"/>
</dbReference>
<evidence type="ECO:0000256" key="3">
    <source>
        <dbReference type="ARBA" id="ARBA00023163"/>
    </source>
</evidence>
<dbReference type="GO" id="GO:0043565">
    <property type="term" value="F:sequence-specific DNA binding"/>
    <property type="evidence" value="ECO:0007669"/>
    <property type="project" value="InterPro"/>
</dbReference>
<reference evidence="4 5" key="1">
    <citation type="submission" date="2018-08" db="EMBL/GenBank/DDBJ databases">
        <title>Lactobacillus suantsai sp. nov., isolated from traditional fermented suan-tsai in Taiwan.</title>
        <authorList>
            <person name="Huang C.-H."/>
        </authorList>
    </citation>
    <scope>NUCLEOTIDE SEQUENCE [LARGE SCALE GENOMIC DNA]</scope>
    <source>
        <strain evidence="4 5">BCRC 12945</strain>
    </source>
</reference>
<dbReference type="PANTHER" id="PTHR43280">
    <property type="entry name" value="ARAC-FAMILY TRANSCRIPTIONAL REGULATOR"/>
    <property type="match status" value="1"/>
</dbReference>
<dbReference type="InterPro" id="IPR009057">
    <property type="entry name" value="Homeodomain-like_sf"/>
</dbReference>
<comment type="caution">
    <text evidence="4">The sequence shown here is derived from an EMBL/GenBank/DDBJ whole genome shotgun (WGS) entry which is preliminary data.</text>
</comment>
<dbReference type="GO" id="GO:0003700">
    <property type="term" value="F:DNA-binding transcription factor activity"/>
    <property type="evidence" value="ECO:0007669"/>
    <property type="project" value="InterPro"/>
</dbReference>
<dbReference type="OrthoDB" id="62429at2"/>